<gene>
    <name evidence="1" type="ORF">SSP24_77490</name>
</gene>
<dbReference type="AlphaFoldDB" id="A0A4Y3VSZ6"/>
<dbReference type="OrthoDB" id="4321264at2"/>
<evidence type="ECO:0000313" key="2">
    <source>
        <dbReference type="Proteomes" id="UP000317881"/>
    </source>
</evidence>
<dbReference type="EMBL" id="BJND01000092">
    <property type="protein sequence ID" value="GEC10094.1"/>
    <property type="molecule type" value="Genomic_DNA"/>
</dbReference>
<protein>
    <submittedName>
        <fullName evidence="1">Uncharacterized protein</fullName>
    </submittedName>
</protein>
<name>A0A4Y3VSZ6_9ACTN</name>
<evidence type="ECO:0000313" key="1">
    <source>
        <dbReference type="EMBL" id="GEC10094.1"/>
    </source>
</evidence>
<comment type="caution">
    <text evidence="1">The sequence shown here is derived from an EMBL/GenBank/DDBJ whole genome shotgun (WGS) entry which is preliminary data.</text>
</comment>
<dbReference type="Proteomes" id="UP000317881">
    <property type="component" value="Unassembled WGS sequence"/>
</dbReference>
<reference evidence="1 2" key="1">
    <citation type="submission" date="2019-06" db="EMBL/GenBank/DDBJ databases">
        <title>Whole genome shotgun sequence of Streptomyces spinoverrucosus NBRC 14228.</title>
        <authorList>
            <person name="Hosoyama A."/>
            <person name="Uohara A."/>
            <person name="Ohji S."/>
            <person name="Ichikawa N."/>
        </authorList>
    </citation>
    <scope>NUCLEOTIDE SEQUENCE [LARGE SCALE GENOMIC DNA]</scope>
    <source>
        <strain evidence="1 2">NBRC 14228</strain>
    </source>
</reference>
<proteinExistence type="predicted"/>
<sequence length="89" mass="9824">MSLKRHVQTRATVIRAGDTTTFVSLEDWYGGQILAPVDTQIIEAAAGKPRHQLPHTQLSVMAQLTAHSAEELDLQSWEPCQDVDRSQAA</sequence>
<accession>A0A4Y3VSZ6</accession>
<dbReference type="RefSeq" id="WP_141315364.1">
    <property type="nucleotide sequence ID" value="NZ_BJND01000092.1"/>
</dbReference>
<organism evidence="1 2">
    <name type="scientific">Streptomyces spinoverrucosus</name>
    <dbReference type="NCBI Taxonomy" id="284043"/>
    <lineage>
        <taxon>Bacteria</taxon>
        <taxon>Bacillati</taxon>
        <taxon>Actinomycetota</taxon>
        <taxon>Actinomycetes</taxon>
        <taxon>Kitasatosporales</taxon>
        <taxon>Streptomycetaceae</taxon>
        <taxon>Streptomyces</taxon>
    </lineage>
</organism>
<keyword evidence="2" id="KW-1185">Reference proteome</keyword>